<dbReference type="InterPro" id="IPR029044">
    <property type="entry name" value="Nucleotide-diphossugar_trans"/>
</dbReference>
<keyword evidence="4" id="KW-0547">Nucleotide-binding</keyword>
<dbReference type="InterPro" id="IPR025877">
    <property type="entry name" value="MobA-like_NTP_Trfase"/>
</dbReference>
<evidence type="ECO:0000256" key="1">
    <source>
        <dbReference type="ARBA" id="ARBA00022490"/>
    </source>
</evidence>
<evidence type="ECO:0000313" key="9">
    <source>
        <dbReference type="EMBL" id="ATY85330.1"/>
    </source>
</evidence>
<keyword evidence="7" id="KW-0501">Molybdenum cofactor biosynthesis</keyword>
<reference evidence="10" key="1">
    <citation type="submission" date="2017-11" db="EMBL/GenBank/DDBJ databases">
        <title>Complete Genome Sequence of Kyrpidia sp. Strain EA-1, a thermophilic, hydrogen-oxidizing Bacterium, isolated from the Azores.</title>
        <authorList>
            <person name="Reiner J.E."/>
            <person name="Lapp C.J."/>
            <person name="Bunk B."/>
            <person name="Gescher J."/>
        </authorList>
    </citation>
    <scope>NUCLEOTIDE SEQUENCE [LARGE SCALE GENOMIC DNA]</scope>
    <source>
        <strain evidence="10">EA-1</strain>
    </source>
</reference>
<dbReference type="Proteomes" id="UP000231932">
    <property type="component" value="Chromosome"/>
</dbReference>
<keyword evidence="1" id="KW-0963">Cytoplasm</keyword>
<dbReference type="Pfam" id="PF12804">
    <property type="entry name" value="NTP_transf_3"/>
    <property type="match status" value="1"/>
</dbReference>
<dbReference type="GO" id="GO:0046872">
    <property type="term" value="F:metal ion binding"/>
    <property type="evidence" value="ECO:0007669"/>
    <property type="project" value="UniProtKB-KW"/>
</dbReference>
<keyword evidence="6" id="KW-0342">GTP-binding</keyword>
<proteinExistence type="predicted"/>
<dbReference type="AlphaFoldDB" id="A0A2K8N9N7"/>
<evidence type="ECO:0000256" key="6">
    <source>
        <dbReference type="ARBA" id="ARBA00023134"/>
    </source>
</evidence>
<gene>
    <name evidence="9" type="ORF">CVV65_10690</name>
</gene>
<name>A0A2K8N9N7_9BACL</name>
<keyword evidence="5" id="KW-0460">Magnesium</keyword>
<keyword evidence="3" id="KW-0479">Metal-binding</keyword>
<evidence type="ECO:0000259" key="8">
    <source>
        <dbReference type="Pfam" id="PF12804"/>
    </source>
</evidence>
<dbReference type="GO" id="GO:0006777">
    <property type="term" value="P:Mo-molybdopterin cofactor biosynthetic process"/>
    <property type="evidence" value="ECO:0007669"/>
    <property type="project" value="UniProtKB-KW"/>
</dbReference>
<evidence type="ECO:0000256" key="2">
    <source>
        <dbReference type="ARBA" id="ARBA00022679"/>
    </source>
</evidence>
<accession>A0A2K8N9N7</accession>
<sequence>MTFSWKIYTKCAHGQKGEMTGNAPKGGLCTKDGAATMRGKGTEGMTVHKGTLRPWAVLLAGGRSSRMGVDKALLPVGNRPLIVHLTEQVRALGWPCVIVLPPAGPPARIGRYQSLVPWASFVFDAEAWRGPVMGIASGAAAVRSEWMALLSCDIPNLDTALLAEMMEIAATPSPDAPLAGIYVAGEPFHGLYRRESALRAARKVLTKAGPRASARGWLDALGPAQVLPATRRSWVNLNTPRDYEEYMRRSGAQNP</sequence>
<evidence type="ECO:0000256" key="5">
    <source>
        <dbReference type="ARBA" id="ARBA00022842"/>
    </source>
</evidence>
<dbReference type="SUPFAM" id="SSF53448">
    <property type="entry name" value="Nucleotide-diphospho-sugar transferases"/>
    <property type="match status" value="1"/>
</dbReference>
<dbReference type="KEGG" id="kyr:CVV65_10690"/>
<dbReference type="PANTHER" id="PTHR19136">
    <property type="entry name" value="MOLYBDENUM COFACTOR GUANYLYLTRANSFERASE"/>
    <property type="match status" value="1"/>
</dbReference>
<organism evidence="9 10">
    <name type="scientific">Kyrpidia spormannii</name>
    <dbReference type="NCBI Taxonomy" id="2055160"/>
    <lineage>
        <taxon>Bacteria</taxon>
        <taxon>Bacillati</taxon>
        <taxon>Bacillota</taxon>
        <taxon>Bacilli</taxon>
        <taxon>Bacillales</taxon>
        <taxon>Alicyclobacillaceae</taxon>
        <taxon>Kyrpidia</taxon>
    </lineage>
</organism>
<dbReference type="EMBL" id="CP024955">
    <property type="protein sequence ID" value="ATY85330.1"/>
    <property type="molecule type" value="Genomic_DNA"/>
</dbReference>
<dbReference type="InterPro" id="IPR013482">
    <property type="entry name" value="Molybde_CF_guanTrfase"/>
</dbReference>
<evidence type="ECO:0000313" key="10">
    <source>
        <dbReference type="Proteomes" id="UP000231932"/>
    </source>
</evidence>
<dbReference type="GO" id="GO:0016779">
    <property type="term" value="F:nucleotidyltransferase activity"/>
    <property type="evidence" value="ECO:0007669"/>
    <property type="project" value="UniProtKB-ARBA"/>
</dbReference>
<dbReference type="PANTHER" id="PTHR19136:SF81">
    <property type="entry name" value="MOLYBDENUM COFACTOR GUANYLYLTRANSFERASE"/>
    <property type="match status" value="1"/>
</dbReference>
<dbReference type="CDD" id="cd02503">
    <property type="entry name" value="MobA"/>
    <property type="match status" value="1"/>
</dbReference>
<keyword evidence="2" id="KW-0808">Transferase</keyword>
<evidence type="ECO:0000256" key="7">
    <source>
        <dbReference type="ARBA" id="ARBA00023150"/>
    </source>
</evidence>
<evidence type="ECO:0000256" key="4">
    <source>
        <dbReference type="ARBA" id="ARBA00022741"/>
    </source>
</evidence>
<feature type="domain" description="MobA-like NTP transferase" evidence="8">
    <location>
        <begin position="56"/>
        <end position="212"/>
    </location>
</feature>
<keyword evidence="10" id="KW-1185">Reference proteome</keyword>
<protein>
    <recommendedName>
        <fullName evidence="8">MobA-like NTP transferase domain-containing protein</fullName>
    </recommendedName>
</protein>
<evidence type="ECO:0000256" key="3">
    <source>
        <dbReference type="ARBA" id="ARBA00022723"/>
    </source>
</evidence>
<dbReference type="GO" id="GO:0005525">
    <property type="term" value="F:GTP binding"/>
    <property type="evidence" value="ECO:0007669"/>
    <property type="project" value="UniProtKB-KW"/>
</dbReference>
<dbReference type="Gene3D" id="3.90.550.10">
    <property type="entry name" value="Spore Coat Polysaccharide Biosynthesis Protein SpsA, Chain A"/>
    <property type="match status" value="1"/>
</dbReference>